<evidence type="ECO:0000256" key="2">
    <source>
        <dbReference type="ARBA" id="ARBA00022840"/>
    </source>
</evidence>
<dbReference type="GO" id="GO:0009898">
    <property type="term" value="C:cytoplasmic side of plasma membrane"/>
    <property type="evidence" value="ECO:0007669"/>
    <property type="project" value="TreeGrafter"/>
</dbReference>
<proteinExistence type="predicted"/>
<feature type="domain" description="AAA" evidence="3">
    <location>
        <begin position="21"/>
        <end position="177"/>
    </location>
</feature>
<dbReference type="InterPro" id="IPR025501">
    <property type="entry name" value="MinD_FleN"/>
</dbReference>
<sequence length="288" mass="31983">MRDQAESLRLKMLESVGELARSIAVVSGKGGVGKSNFSTNFAHALLAQGKKVIIVDMDIGMGNIHILLGKSPKHSLMDYLVGSEGIDLIINETEEGLDFIAGGSGLETIMEWSDDTFERLTNAFEYLQRTYDFVIFDMGAGATKRAIELLIAIDEIIVISTNEPTSITDAYSMMKFIFMKDPDKSFYLVGNRVSKANGGNDAVLRLQFAMKKFLQKETTILGFLPEDTVVQKSVIAQKPYFLTNPNAPISKRLVTMTEVFTNFDHKQDDKKKLGFIGTLKNIFARGRD</sequence>
<dbReference type="InterPro" id="IPR025669">
    <property type="entry name" value="AAA_dom"/>
</dbReference>
<dbReference type="RefSeq" id="WP_075528407.1">
    <property type="nucleotide sequence ID" value="NZ_CP017560.1"/>
</dbReference>
<dbReference type="SUPFAM" id="SSF52540">
    <property type="entry name" value="P-loop containing nucleoside triphosphate hydrolases"/>
    <property type="match status" value="1"/>
</dbReference>
<dbReference type="InterPro" id="IPR050625">
    <property type="entry name" value="ParA/MinD_ATPase"/>
</dbReference>
<dbReference type="AlphaFoldDB" id="A0A1D8JHQ2"/>
<dbReference type="PANTHER" id="PTHR43384">
    <property type="entry name" value="SEPTUM SITE-DETERMINING PROTEIN MIND HOMOLOG, CHLOROPLASTIC-RELATED"/>
    <property type="match status" value="1"/>
</dbReference>
<protein>
    <submittedName>
        <fullName evidence="4">ATPase</fullName>
    </submittedName>
</protein>
<dbReference type="GO" id="GO:0005829">
    <property type="term" value="C:cytosol"/>
    <property type="evidence" value="ECO:0007669"/>
    <property type="project" value="TreeGrafter"/>
</dbReference>
<dbReference type="Proteomes" id="UP000185746">
    <property type="component" value="Chromosome"/>
</dbReference>
<dbReference type="EMBL" id="CP017560">
    <property type="protein sequence ID" value="AOV08252.1"/>
    <property type="molecule type" value="Genomic_DNA"/>
</dbReference>
<dbReference type="CDD" id="cd02038">
    <property type="entry name" value="FlhG-like"/>
    <property type="match status" value="1"/>
</dbReference>
<dbReference type="KEGG" id="surl:BI350_12395"/>
<reference evidence="4 5" key="1">
    <citation type="submission" date="2016-09" db="EMBL/GenBank/DDBJ databases">
        <title>Complete genome sequence of the Lysinibacillus sphaericus LMG 22257, a specie of Bacillus with ureolytic activity that can effectively biodeposit calcium carbonate.</title>
        <authorList>
            <person name="Yan W."/>
        </authorList>
    </citation>
    <scope>NUCLEOTIDE SEQUENCE [LARGE SCALE GENOMIC DNA]</scope>
    <source>
        <strain evidence="4 5">LMG 22257</strain>
    </source>
</reference>
<dbReference type="InterPro" id="IPR033875">
    <property type="entry name" value="FlhG"/>
</dbReference>
<evidence type="ECO:0000256" key="1">
    <source>
        <dbReference type="ARBA" id="ARBA00022741"/>
    </source>
</evidence>
<evidence type="ECO:0000313" key="4">
    <source>
        <dbReference type="EMBL" id="AOV08252.1"/>
    </source>
</evidence>
<keyword evidence="2" id="KW-0067">ATP-binding</keyword>
<evidence type="ECO:0000259" key="3">
    <source>
        <dbReference type="Pfam" id="PF13614"/>
    </source>
</evidence>
<keyword evidence="1" id="KW-0547">Nucleotide-binding</keyword>
<gene>
    <name evidence="4" type="ORF">BI350_12395</name>
</gene>
<accession>A0A1D8JHQ2</accession>
<dbReference type="PANTHER" id="PTHR43384:SF4">
    <property type="entry name" value="CELLULOSE BIOSYNTHESIS PROTEIN BCSQ-RELATED"/>
    <property type="match status" value="1"/>
</dbReference>
<organism evidence="4 5">
    <name type="scientific">Sporosarcina ureilytica</name>
    <dbReference type="NCBI Taxonomy" id="298596"/>
    <lineage>
        <taxon>Bacteria</taxon>
        <taxon>Bacillati</taxon>
        <taxon>Bacillota</taxon>
        <taxon>Bacilli</taxon>
        <taxon>Bacillales</taxon>
        <taxon>Caryophanaceae</taxon>
        <taxon>Sporosarcina</taxon>
    </lineage>
</organism>
<dbReference type="GO" id="GO:0051782">
    <property type="term" value="P:negative regulation of cell division"/>
    <property type="evidence" value="ECO:0007669"/>
    <property type="project" value="TreeGrafter"/>
</dbReference>
<keyword evidence="5" id="KW-1185">Reference proteome</keyword>
<dbReference type="PIRSF" id="PIRSF003092">
    <property type="entry name" value="MinD"/>
    <property type="match status" value="1"/>
</dbReference>
<dbReference type="Pfam" id="PF13614">
    <property type="entry name" value="AAA_31"/>
    <property type="match status" value="1"/>
</dbReference>
<dbReference type="GO" id="GO:0005524">
    <property type="term" value="F:ATP binding"/>
    <property type="evidence" value="ECO:0007669"/>
    <property type="project" value="UniProtKB-KW"/>
</dbReference>
<name>A0A1D8JHQ2_9BACL</name>
<dbReference type="Gene3D" id="3.40.50.300">
    <property type="entry name" value="P-loop containing nucleotide triphosphate hydrolases"/>
    <property type="match status" value="1"/>
</dbReference>
<evidence type="ECO:0000313" key="5">
    <source>
        <dbReference type="Proteomes" id="UP000185746"/>
    </source>
</evidence>
<dbReference type="GO" id="GO:0016887">
    <property type="term" value="F:ATP hydrolysis activity"/>
    <property type="evidence" value="ECO:0007669"/>
    <property type="project" value="TreeGrafter"/>
</dbReference>
<dbReference type="InterPro" id="IPR027417">
    <property type="entry name" value="P-loop_NTPase"/>
</dbReference>